<dbReference type="InterPro" id="IPR019777">
    <property type="entry name" value="Form_AcTrfase_GR_CS"/>
</dbReference>
<keyword evidence="4 12" id="KW-0808">Transferase</keyword>
<dbReference type="AlphaFoldDB" id="A0A0G0N003"/>
<name>A0A0G0N003_9BACT</name>
<evidence type="ECO:0000256" key="6">
    <source>
        <dbReference type="ARBA" id="ARBA00023277"/>
    </source>
</evidence>
<evidence type="ECO:0000256" key="5">
    <source>
        <dbReference type="ARBA" id="ARBA00022818"/>
    </source>
</evidence>
<keyword evidence="12" id="KW-0313">Glucose metabolism</keyword>
<dbReference type="PIRSF" id="PIRSF000379">
    <property type="entry name" value="For_Ac_trans_1"/>
    <property type="match status" value="1"/>
</dbReference>
<dbReference type="PANTHER" id="PTHR30191">
    <property type="entry name" value="FORMATE ACETYLTRANSFERASE"/>
    <property type="match status" value="1"/>
</dbReference>
<comment type="catalytic activity">
    <reaction evidence="8 12">
        <text>formate + acetyl-CoA = pyruvate + CoA</text>
        <dbReference type="Rhea" id="RHEA:11844"/>
        <dbReference type="ChEBI" id="CHEBI:15361"/>
        <dbReference type="ChEBI" id="CHEBI:15740"/>
        <dbReference type="ChEBI" id="CHEBI:57287"/>
        <dbReference type="ChEBI" id="CHEBI:57288"/>
        <dbReference type="EC" id="2.3.1.54"/>
    </reaction>
</comment>
<gene>
    <name evidence="16" type="ORF">UT34_C0001G0166</name>
</gene>
<dbReference type="STRING" id="1619100.UT34_C0001G0166"/>
<comment type="subunit">
    <text evidence="12">Homodimer.</text>
</comment>
<dbReference type="UniPathway" id="UPA00920">
    <property type="reaction ID" value="UER00891"/>
</dbReference>
<feature type="domain" description="PFL" evidence="15">
    <location>
        <begin position="1"/>
        <end position="616"/>
    </location>
</feature>
<evidence type="ECO:0000313" key="17">
    <source>
        <dbReference type="Proteomes" id="UP000034799"/>
    </source>
</evidence>
<keyword evidence="16" id="KW-0670">Pyruvate</keyword>
<dbReference type="InterPro" id="IPR050244">
    <property type="entry name" value="Auton_GlycylRad_Cofactor"/>
</dbReference>
<evidence type="ECO:0000256" key="9">
    <source>
        <dbReference type="PIRSR" id="PIRSR000379-1"/>
    </source>
</evidence>
<evidence type="ECO:0000256" key="2">
    <source>
        <dbReference type="ARBA" id="ARBA00008375"/>
    </source>
</evidence>
<evidence type="ECO:0000313" key="16">
    <source>
        <dbReference type="EMBL" id="KKR06126.1"/>
    </source>
</evidence>
<comment type="caution">
    <text evidence="16">The sequence shown here is derived from an EMBL/GenBank/DDBJ whole genome shotgun (WGS) entry which is preliminary data.</text>
</comment>
<keyword evidence="5 10" id="KW-0556">Organic radical</keyword>
<keyword evidence="16" id="KW-0456">Lyase</keyword>
<evidence type="ECO:0000256" key="1">
    <source>
        <dbReference type="ARBA" id="ARBA00004496"/>
    </source>
</evidence>
<dbReference type="InterPro" id="IPR005949">
    <property type="entry name" value="Form_AcTrfase"/>
</dbReference>
<dbReference type="SUPFAM" id="SSF51998">
    <property type="entry name" value="PFL-like glycyl radical enzymes"/>
    <property type="match status" value="1"/>
</dbReference>
<comment type="pathway">
    <text evidence="12">Fermentation; pyruvate fermentation; formate from pyruvate: step 1/1.</text>
</comment>
<dbReference type="GO" id="GO:0016829">
    <property type="term" value="F:lyase activity"/>
    <property type="evidence" value="ECO:0007669"/>
    <property type="project" value="UniProtKB-KW"/>
</dbReference>
<dbReference type="Proteomes" id="UP000034799">
    <property type="component" value="Unassembled WGS sequence"/>
</dbReference>
<sequence>MNDLAGELWKKEVNLSDFITHNYSPYTGDESFLAPVTERTSSIHQKVLDLFKQEHQKGGVLDVDTQTPSSIISHTPGYIDKANEIIVGLQTDAPLKRSIMPNGGIKLVERAANSYGYKIDPEISKIYTRYRKTHNDGVFSVYTEELRLLRKKHVLTGLPDNYSRGRIIGDYRRVALYGVDFLIADRTKYLQDFTSEMSEENIRLREEIWEQIKALEELKQMAYEYGYDISKPASDTKEVIQWIYFAYLAATKQQDGAAMSIGRLDTFIDIYAQKDLSHGKYNESQIQEMIDDFVIKLRMIRFLRTPEYDELFAGGPNWVTLTLAGSGVDGRPLVTKTSFRFLHTLTNLGPHPEPNLTVLWSKNLPQTWTAYCAKQSIRSCAIQYENDDLMKKDFSDDYAIACCVSAMRVGKDMQLFGARANIAKALLLAINGGREEPLASDGSTGGEVVIPDLKPLANREYLNFDEVWNQYVAVLNWIAQRYVSTMNIIHYMHDKYHYESLEMALHDPQVRRLIAFGAAGLSVVADSLSAIKYAKVKPLWNENNVAEGYEIEGSFPKFGNDDERVDSIAREVTREFVKALRKHAAYREAVHTLSILTITSNVVYGQATGATPDGRKSGEPFAPGANPMHGRDSKGAIASLNSVAAIHYEDCMDGISNTFSIVPQSLGKSFEEQTNNLVQLLNGYFIGKEAHHLNVNVLDRQMLLDAQQHPEKYPQLTIRVSGYAVMFNNLNKVQQDEVISRTFHSHISE</sequence>
<dbReference type="PANTHER" id="PTHR30191:SF0">
    <property type="entry name" value="FORMATE ACETYLTRANSFERASE 1"/>
    <property type="match status" value="1"/>
</dbReference>
<feature type="active site" description="Cysteine radical intermediate" evidence="9">
    <location>
        <position position="403"/>
    </location>
</feature>
<feature type="active site" description="S-acetylcysteine intermediate" evidence="9">
    <location>
        <position position="402"/>
    </location>
</feature>
<feature type="modified residue" description="Glycine radical" evidence="10 11">
    <location>
        <position position="722"/>
    </location>
</feature>
<keyword evidence="6 12" id="KW-0119">Carbohydrate metabolism</keyword>
<accession>A0A0G0N003</accession>
<evidence type="ECO:0000259" key="14">
    <source>
        <dbReference type="PROSITE" id="PS51149"/>
    </source>
</evidence>
<evidence type="ECO:0000256" key="4">
    <source>
        <dbReference type="ARBA" id="ARBA00022679"/>
    </source>
</evidence>
<evidence type="ECO:0000256" key="13">
    <source>
        <dbReference type="SAM" id="MobiDB-lite"/>
    </source>
</evidence>
<evidence type="ECO:0000256" key="8">
    <source>
        <dbReference type="ARBA" id="ARBA00049029"/>
    </source>
</evidence>
<dbReference type="InterPro" id="IPR001150">
    <property type="entry name" value="Gly_radical"/>
</dbReference>
<organism evidence="16 17">
    <name type="scientific">candidate division WS6 bacterium GW2011_GWF2_39_15</name>
    <dbReference type="NCBI Taxonomy" id="1619100"/>
    <lineage>
        <taxon>Bacteria</taxon>
        <taxon>Candidatus Dojkabacteria</taxon>
    </lineage>
</organism>
<evidence type="ECO:0000256" key="10">
    <source>
        <dbReference type="PIRSR" id="PIRSR000379-2"/>
    </source>
</evidence>
<dbReference type="CDD" id="cd01678">
    <property type="entry name" value="PFL1"/>
    <property type="match status" value="1"/>
</dbReference>
<dbReference type="PROSITE" id="PS00850">
    <property type="entry name" value="GLY_RADICAL_1"/>
    <property type="match status" value="1"/>
</dbReference>
<dbReference type="GO" id="GO:0005829">
    <property type="term" value="C:cytosol"/>
    <property type="evidence" value="ECO:0007669"/>
    <property type="project" value="TreeGrafter"/>
</dbReference>
<dbReference type="InterPro" id="IPR004184">
    <property type="entry name" value="PFL_dom"/>
</dbReference>
<dbReference type="Gene3D" id="3.20.70.20">
    <property type="match status" value="1"/>
</dbReference>
<dbReference type="Pfam" id="PF02901">
    <property type="entry name" value="PFL-like"/>
    <property type="match status" value="1"/>
</dbReference>
<dbReference type="PATRIC" id="fig|1619100.3.peg.167"/>
<dbReference type="GO" id="GO:0008861">
    <property type="term" value="F:formate C-acetyltransferase activity"/>
    <property type="evidence" value="ECO:0007669"/>
    <property type="project" value="UniProtKB-UniRule"/>
</dbReference>
<evidence type="ECO:0000256" key="3">
    <source>
        <dbReference type="ARBA" id="ARBA00022490"/>
    </source>
</evidence>
<reference evidence="16 17" key="1">
    <citation type="journal article" date="2015" name="Nature">
        <title>rRNA introns, odd ribosomes, and small enigmatic genomes across a large radiation of phyla.</title>
        <authorList>
            <person name="Brown C.T."/>
            <person name="Hug L.A."/>
            <person name="Thomas B.C."/>
            <person name="Sharon I."/>
            <person name="Castelle C.J."/>
            <person name="Singh A."/>
            <person name="Wilkins M.J."/>
            <person name="Williams K.H."/>
            <person name="Banfield J.F."/>
        </authorList>
    </citation>
    <scope>NUCLEOTIDE SEQUENCE [LARGE SCALE GENOMIC DNA]</scope>
</reference>
<dbReference type="EC" id="2.3.1.54" evidence="12"/>
<feature type="domain" description="Glycine radical" evidence="14">
    <location>
        <begin position="623"/>
        <end position="747"/>
    </location>
</feature>
<evidence type="ECO:0000259" key="15">
    <source>
        <dbReference type="PROSITE" id="PS51554"/>
    </source>
</evidence>
<protein>
    <recommendedName>
        <fullName evidence="12">Formate acetyltransferase</fullName>
        <ecNumber evidence="12">2.3.1.54</ecNumber>
    </recommendedName>
    <alternativeName>
        <fullName evidence="12">Pyruvate formate-lyase</fullName>
    </alternativeName>
</protein>
<evidence type="ECO:0000256" key="12">
    <source>
        <dbReference type="RuleBase" id="RU368075"/>
    </source>
</evidence>
<dbReference type="GO" id="GO:0006006">
    <property type="term" value="P:glucose metabolic process"/>
    <property type="evidence" value="ECO:0007669"/>
    <property type="project" value="UniProtKB-UniRule"/>
</dbReference>
<dbReference type="EMBL" id="LBWK01000001">
    <property type="protein sequence ID" value="KKR06126.1"/>
    <property type="molecule type" value="Genomic_DNA"/>
</dbReference>
<keyword evidence="7 12" id="KW-0012">Acyltransferase</keyword>
<comment type="subcellular location">
    <subcellularLocation>
        <location evidence="1 12">Cytoplasm</location>
    </subcellularLocation>
</comment>
<dbReference type="Pfam" id="PF01228">
    <property type="entry name" value="Gly_radical"/>
    <property type="match status" value="1"/>
</dbReference>
<comment type="similarity">
    <text evidence="2 12">Belongs to the glycyl radical enzyme (GRE) family. PFL subfamily.</text>
</comment>
<dbReference type="PROSITE" id="PS51554">
    <property type="entry name" value="PFL"/>
    <property type="match status" value="1"/>
</dbReference>
<dbReference type="NCBIfam" id="TIGR01255">
    <property type="entry name" value="pyr_form_ly_1"/>
    <property type="match status" value="1"/>
</dbReference>
<feature type="region of interest" description="Disordered" evidence="13">
    <location>
        <begin position="609"/>
        <end position="633"/>
    </location>
</feature>
<proteinExistence type="inferred from homology"/>
<evidence type="ECO:0000256" key="7">
    <source>
        <dbReference type="ARBA" id="ARBA00023315"/>
    </source>
</evidence>
<evidence type="ECO:0000256" key="11">
    <source>
        <dbReference type="PROSITE-ProRule" id="PRU00493"/>
    </source>
</evidence>
<keyword evidence="3 12" id="KW-0963">Cytoplasm</keyword>
<dbReference type="PROSITE" id="PS51149">
    <property type="entry name" value="GLY_RADICAL_2"/>
    <property type="match status" value="1"/>
</dbReference>